<evidence type="ECO:0000313" key="5">
    <source>
        <dbReference type="Proteomes" id="UP000031563"/>
    </source>
</evidence>
<protein>
    <submittedName>
        <fullName evidence="4">Oxidoreductase, short-chain dehydrogenase/reductase family</fullName>
    </submittedName>
</protein>
<comment type="similarity">
    <text evidence="1 3">Belongs to the short-chain dehydrogenases/reductases (SDR) family.</text>
</comment>
<dbReference type="Pfam" id="PF00106">
    <property type="entry name" value="adh_short"/>
    <property type="match status" value="1"/>
</dbReference>
<dbReference type="PANTHER" id="PTHR43115">
    <property type="entry name" value="DEHYDROGENASE/REDUCTASE SDR FAMILY MEMBER 11"/>
    <property type="match status" value="1"/>
</dbReference>
<gene>
    <name evidence="4" type="ORF">QY95_02956</name>
</gene>
<dbReference type="InterPro" id="IPR036291">
    <property type="entry name" value="NAD(P)-bd_dom_sf"/>
</dbReference>
<keyword evidence="5" id="KW-1185">Reference proteome</keyword>
<dbReference type="PANTHER" id="PTHR43115:SF4">
    <property type="entry name" value="DEHYDROGENASE_REDUCTASE SDR FAMILY MEMBER 11"/>
    <property type="match status" value="1"/>
</dbReference>
<comment type="caution">
    <text evidence="4">The sequence shown here is derived from an EMBL/GenBank/DDBJ whole genome shotgun (WGS) entry which is preliminary data.</text>
</comment>
<name>A0A0F5HVK4_BACTR</name>
<evidence type="ECO:0000313" key="4">
    <source>
        <dbReference type="EMBL" id="KKB36882.1"/>
    </source>
</evidence>
<dbReference type="Proteomes" id="UP000031563">
    <property type="component" value="Unassembled WGS sequence"/>
</dbReference>
<evidence type="ECO:0000256" key="1">
    <source>
        <dbReference type="ARBA" id="ARBA00006484"/>
    </source>
</evidence>
<dbReference type="Gene3D" id="3.40.50.720">
    <property type="entry name" value="NAD(P)-binding Rossmann-like Domain"/>
    <property type="match status" value="1"/>
</dbReference>
<evidence type="ECO:0000256" key="2">
    <source>
        <dbReference type="ARBA" id="ARBA00023002"/>
    </source>
</evidence>
<dbReference type="SUPFAM" id="SSF51735">
    <property type="entry name" value="NAD(P)-binding Rossmann-fold domains"/>
    <property type="match status" value="1"/>
</dbReference>
<reference evidence="4" key="1">
    <citation type="submission" date="2015-02" db="EMBL/GenBank/DDBJ databases">
        <title>Genome Assembly of Bacillaceae bacterium MTCC 8252.</title>
        <authorList>
            <person name="Verma A."/>
            <person name="Khatri I."/>
            <person name="Mual P."/>
            <person name="Subramanian S."/>
            <person name="Krishnamurthi S."/>
        </authorList>
    </citation>
    <scope>NUCLEOTIDE SEQUENCE [LARGE SCALE GENOMIC DNA]</scope>
    <source>
        <strain evidence="4">MTCC 8252</strain>
    </source>
</reference>
<dbReference type="STRING" id="1221996.QY95_02956"/>
<dbReference type="EMBL" id="JWIR02000058">
    <property type="protein sequence ID" value="KKB36882.1"/>
    <property type="molecule type" value="Genomic_DNA"/>
</dbReference>
<proteinExistence type="inferred from homology"/>
<dbReference type="PRINTS" id="PR00081">
    <property type="entry name" value="GDHRDH"/>
</dbReference>
<dbReference type="PRINTS" id="PR00080">
    <property type="entry name" value="SDRFAMILY"/>
</dbReference>
<dbReference type="AlphaFoldDB" id="A0A0F5HVK4"/>
<dbReference type="InterPro" id="IPR002347">
    <property type="entry name" value="SDR_fam"/>
</dbReference>
<sequence length="250" mass="26985">MSLNGKSAIITGASSGIGEATAIALAQQGVNVALGARRTERLEALKERIEQETDAKAIIVKTDVTSKEEVEELAKQTKEAFGSIDILVNNAGVMLLSFLKNDLVDQWEKMVDVNIKGVLYAIHAVLPTMLKQDNGHIINISSVAGHEVFPTSSVYSATKYAVRALSMGMEKELAATGIRVTNISPGAVETELATHITDPDVLETRTNNKKDRTTLEAKDIANAIVHAATQPAYVNTNEIIVRPKHSVRKD</sequence>
<dbReference type="GO" id="GO:0016616">
    <property type="term" value="F:oxidoreductase activity, acting on the CH-OH group of donors, NAD or NADP as acceptor"/>
    <property type="evidence" value="ECO:0007669"/>
    <property type="project" value="UniProtKB-ARBA"/>
</dbReference>
<evidence type="ECO:0000256" key="3">
    <source>
        <dbReference type="RuleBase" id="RU000363"/>
    </source>
</evidence>
<dbReference type="PIRSF" id="PIRSF000126">
    <property type="entry name" value="11-beta-HSD1"/>
    <property type="match status" value="1"/>
</dbReference>
<dbReference type="FunFam" id="3.40.50.720:FF:000047">
    <property type="entry name" value="NADP-dependent L-serine/L-allo-threonine dehydrogenase"/>
    <property type="match status" value="1"/>
</dbReference>
<organism evidence="4 5">
    <name type="scientific">Bacillus thermotolerans</name>
    <name type="common">Quasibacillus thermotolerans</name>
    <dbReference type="NCBI Taxonomy" id="1221996"/>
    <lineage>
        <taxon>Bacteria</taxon>
        <taxon>Bacillati</taxon>
        <taxon>Bacillota</taxon>
        <taxon>Bacilli</taxon>
        <taxon>Bacillales</taxon>
        <taxon>Bacillaceae</taxon>
        <taxon>Bacillus</taxon>
    </lineage>
</organism>
<accession>A0A0F5HVK4</accession>
<keyword evidence="2" id="KW-0560">Oxidoreductase</keyword>